<feature type="chain" id="PRO_5005466343" description="Lipoprotein" evidence="1">
    <location>
        <begin position="18"/>
        <end position="151"/>
    </location>
</feature>
<evidence type="ECO:0000256" key="1">
    <source>
        <dbReference type="SAM" id="SignalP"/>
    </source>
</evidence>
<organism evidence="2 3">
    <name type="scientific">Labilithrix luteola</name>
    <dbReference type="NCBI Taxonomy" id="1391654"/>
    <lineage>
        <taxon>Bacteria</taxon>
        <taxon>Pseudomonadati</taxon>
        <taxon>Myxococcota</taxon>
        <taxon>Polyangia</taxon>
        <taxon>Polyangiales</taxon>
        <taxon>Labilitrichaceae</taxon>
        <taxon>Labilithrix</taxon>
    </lineage>
</organism>
<evidence type="ECO:0008006" key="4">
    <source>
        <dbReference type="Google" id="ProtNLM"/>
    </source>
</evidence>
<accession>A0A0K1PTP5</accession>
<keyword evidence="1" id="KW-0732">Signal</keyword>
<dbReference type="KEGG" id="llu:AKJ09_03569"/>
<evidence type="ECO:0000313" key="2">
    <source>
        <dbReference type="EMBL" id="AKU96905.1"/>
    </source>
</evidence>
<feature type="signal peptide" evidence="1">
    <location>
        <begin position="1"/>
        <end position="17"/>
    </location>
</feature>
<name>A0A0K1PTP5_9BACT</name>
<evidence type="ECO:0000313" key="3">
    <source>
        <dbReference type="Proteomes" id="UP000064967"/>
    </source>
</evidence>
<dbReference type="PATRIC" id="fig|1391654.3.peg.3613"/>
<gene>
    <name evidence="2" type="ORF">AKJ09_03569</name>
</gene>
<protein>
    <recommendedName>
        <fullName evidence="4">Lipoprotein</fullName>
    </recommendedName>
</protein>
<proteinExistence type="predicted"/>
<dbReference type="AlphaFoldDB" id="A0A0K1PTP5"/>
<dbReference type="Proteomes" id="UP000064967">
    <property type="component" value="Chromosome"/>
</dbReference>
<sequence>MCSALAMFALLSTGCTASTDDDEADVTGNTDDALTGSFVARGTGYYPDPSALEGGYNDRKGKPLTTLQQFLAGDADYVAVAMDSTAFKYGQRLRIRELESKYGRSIVFRVVDTGGAFRGKGRTRIDICTKNQQASLDPTINGLLHIDALAD</sequence>
<dbReference type="STRING" id="1391654.AKJ09_03569"/>
<keyword evidence="3" id="KW-1185">Reference proteome</keyword>
<dbReference type="EMBL" id="CP012333">
    <property type="protein sequence ID" value="AKU96905.1"/>
    <property type="molecule type" value="Genomic_DNA"/>
</dbReference>
<reference evidence="2 3" key="1">
    <citation type="submission" date="2015-08" db="EMBL/GenBank/DDBJ databases">
        <authorList>
            <person name="Babu N.S."/>
            <person name="Beckwith C.J."/>
            <person name="Beseler K.G."/>
            <person name="Brison A."/>
            <person name="Carone J.V."/>
            <person name="Caskin T.P."/>
            <person name="Diamond M."/>
            <person name="Durham M.E."/>
            <person name="Foxe J.M."/>
            <person name="Go M."/>
            <person name="Henderson B.A."/>
            <person name="Jones I.B."/>
            <person name="McGettigan J.A."/>
            <person name="Micheletti S.J."/>
            <person name="Nasrallah M.E."/>
            <person name="Ortiz D."/>
            <person name="Piller C.R."/>
            <person name="Privatt S.R."/>
            <person name="Schneider S.L."/>
            <person name="Sharp S."/>
            <person name="Smith T.C."/>
            <person name="Stanton J.D."/>
            <person name="Ullery H.E."/>
            <person name="Wilson R.J."/>
            <person name="Serrano M.G."/>
            <person name="Buck G."/>
            <person name="Lee V."/>
            <person name="Wang Y."/>
            <person name="Carvalho R."/>
            <person name="Voegtly L."/>
            <person name="Shi R."/>
            <person name="Duckworth R."/>
            <person name="Johnson A."/>
            <person name="Loviza R."/>
            <person name="Walstead R."/>
            <person name="Shah Z."/>
            <person name="Kiflezghi M."/>
            <person name="Wade K."/>
            <person name="Ball S.L."/>
            <person name="Bradley K.W."/>
            <person name="Asai D.J."/>
            <person name="Bowman C.A."/>
            <person name="Russell D.A."/>
            <person name="Pope W.H."/>
            <person name="Jacobs-Sera D."/>
            <person name="Hendrix R.W."/>
            <person name="Hatfull G.F."/>
        </authorList>
    </citation>
    <scope>NUCLEOTIDE SEQUENCE [LARGE SCALE GENOMIC DNA]</scope>
    <source>
        <strain evidence="2 3">DSM 27648</strain>
    </source>
</reference>